<name>A0A844QJR2_9HYPH</name>
<dbReference type="EMBL" id="WPHG01000004">
    <property type="protein sequence ID" value="MVA98834.1"/>
    <property type="molecule type" value="Genomic_DNA"/>
</dbReference>
<comment type="caution">
    <text evidence="2">The sequence shown here is derived from an EMBL/GenBank/DDBJ whole genome shotgun (WGS) entry which is preliminary data.</text>
</comment>
<dbReference type="InterPro" id="IPR057700">
    <property type="entry name" value="DUF7940"/>
</dbReference>
<dbReference type="Pfam" id="PF25612">
    <property type="entry name" value="DUF7940"/>
    <property type="match status" value="1"/>
</dbReference>
<evidence type="ECO:0000256" key="1">
    <source>
        <dbReference type="SAM" id="Phobius"/>
    </source>
</evidence>
<gene>
    <name evidence="2" type="ORF">GN330_16425</name>
</gene>
<proteinExistence type="predicted"/>
<accession>A0A844QJR2</accession>
<dbReference type="Proteomes" id="UP000463224">
    <property type="component" value="Unassembled WGS sequence"/>
</dbReference>
<dbReference type="AlphaFoldDB" id="A0A844QJR2"/>
<keyword evidence="1" id="KW-0812">Transmembrane</keyword>
<evidence type="ECO:0000313" key="3">
    <source>
        <dbReference type="Proteomes" id="UP000463224"/>
    </source>
</evidence>
<keyword evidence="1" id="KW-0472">Membrane</keyword>
<evidence type="ECO:0000313" key="2">
    <source>
        <dbReference type="EMBL" id="MVA98834.1"/>
    </source>
</evidence>
<sequence length="72" mass="7677">MTLVANWRRVLRHAWSVRLMLLAALLSGAEIALPLLQGVLPVPPLTFAALSGLTTAAALIARFIAQDTVGEE</sequence>
<reference evidence="2 3" key="1">
    <citation type="submission" date="2019-12" db="EMBL/GenBank/DDBJ databases">
        <title>Nitratireductor arenosus sp. nov., Isolated from sea sand, Jeju island, South Korea.</title>
        <authorList>
            <person name="Kim W."/>
        </authorList>
    </citation>
    <scope>NUCLEOTIDE SEQUENCE [LARGE SCALE GENOMIC DNA]</scope>
    <source>
        <strain evidence="2 3">CAU 1489</strain>
    </source>
</reference>
<protein>
    <submittedName>
        <fullName evidence="2">Uncharacterized protein</fullName>
    </submittedName>
</protein>
<dbReference type="RefSeq" id="WP_156713815.1">
    <property type="nucleotide sequence ID" value="NZ_WPHG01000004.1"/>
</dbReference>
<feature type="transmembrane region" description="Helical" evidence="1">
    <location>
        <begin position="21"/>
        <end position="40"/>
    </location>
</feature>
<feature type="transmembrane region" description="Helical" evidence="1">
    <location>
        <begin position="46"/>
        <end position="65"/>
    </location>
</feature>
<keyword evidence="1" id="KW-1133">Transmembrane helix</keyword>
<keyword evidence="3" id="KW-1185">Reference proteome</keyword>
<organism evidence="2 3">
    <name type="scientific">Nitratireductor arenosus</name>
    <dbReference type="NCBI Taxonomy" id="2682096"/>
    <lineage>
        <taxon>Bacteria</taxon>
        <taxon>Pseudomonadati</taxon>
        <taxon>Pseudomonadota</taxon>
        <taxon>Alphaproteobacteria</taxon>
        <taxon>Hyphomicrobiales</taxon>
        <taxon>Phyllobacteriaceae</taxon>
        <taxon>Nitratireductor</taxon>
    </lineage>
</organism>